<dbReference type="Pfam" id="PF01594">
    <property type="entry name" value="AI-2E_transport"/>
    <property type="match status" value="1"/>
</dbReference>
<keyword evidence="7 8" id="KW-0472">Membrane</keyword>
<comment type="subcellular location">
    <subcellularLocation>
        <location evidence="1">Cell membrane</location>
        <topology evidence="1">Multi-pass membrane protein</topology>
    </subcellularLocation>
</comment>
<evidence type="ECO:0000256" key="3">
    <source>
        <dbReference type="ARBA" id="ARBA00022448"/>
    </source>
</evidence>
<feature type="transmembrane region" description="Helical" evidence="8">
    <location>
        <begin position="210"/>
        <end position="235"/>
    </location>
</feature>
<proteinExistence type="inferred from homology"/>
<keyword evidence="5 8" id="KW-0812">Transmembrane</keyword>
<comment type="similarity">
    <text evidence="2">Belongs to the autoinducer-2 exporter (AI-2E) (TC 2.A.86) family.</text>
</comment>
<name>A0ABU0GWP3_9BACL</name>
<gene>
    <name evidence="9" type="ORF">QOZ98_002561</name>
</gene>
<evidence type="ECO:0000256" key="2">
    <source>
        <dbReference type="ARBA" id="ARBA00009773"/>
    </source>
</evidence>
<organism evidence="9 10">
    <name type="scientific">Planomicrobium stackebrandtii</name>
    <dbReference type="NCBI Taxonomy" id="253160"/>
    <lineage>
        <taxon>Bacteria</taxon>
        <taxon>Bacillati</taxon>
        <taxon>Bacillota</taxon>
        <taxon>Bacilli</taxon>
        <taxon>Bacillales</taxon>
        <taxon>Caryophanaceae</taxon>
        <taxon>Planomicrobium</taxon>
    </lineage>
</organism>
<feature type="transmembrane region" description="Helical" evidence="8">
    <location>
        <begin position="241"/>
        <end position="268"/>
    </location>
</feature>
<sequence>MWIKKPFFEYTTAILLVAVTLFFLGKIDYVFEPLQIIIATIFAPVLIGGLLYYLLRPFVRLLMRYMSKIAGIGIVFTAIILSLSILLYFFGPVISEQVESLANLAPSTVEEVTEESNDMLSGFQLGGVTGPEIKAWAVDYLENLSEGLLSNVMNILTMVMNIAIVLIVVPFVLFFLLKDDEKFVPHLIKYLPEEHKLEGEKLLKDVDRTLSAFIVGQAIVAVVVGTLMYIGYLIIGLDYALSLAIFAMFLIIVPFLGPLIGIIPALFVALMSGDMWMALKVILVLLVVQQLEGNLVTPNIMSNRLNIHPLTIILLLMIAGALYGFVGILIAIPTYAVVKTLVHNFRLFNRLRKKREVANNKEVI</sequence>
<feature type="transmembrane region" description="Helical" evidence="8">
    <location>
        <begin position="36"/>
        <end position="55"/>
    </location>
</feature>
<evidence type="ECO:0000256" key="4">
    <source>
        <dbReference type="ARBA" id="ARBA00022475"/>
    </source>
</evidence>
<evidence type="ECO:0000256" key="1">
    <source>
        <dbReference type="ARBA" id="ARBA00004651"/>
    </source>
</evidence>
<dbReference type="Proteomes" id="UP001241988">
    <property type="component" value="Unassembled WGS sequence"/>
</dbReference>
<dbReference type="PANTHER" id="PTHR21716">
    <property type="entry name" value="TRANSMEMBRANE PROTEIN"/>
    <property type="match status" value="1"/>
</dbReference>
<accession>A0ABU0GWP3</accession>
<evidence type="ECO:0000256" key="8">
    <source>
        <dbReference type="SAM" id="Phobius"/>
    </source>
</evidence>
<reference evidence="9 10" key="1">
    <citation type="submission" date="2023-07" db="EMBL/GenBank/DDBJ databases">
        <title>Genomic Encyclopedia of Type Strains, Phase IV (KMG-IV): sequencing the most valuable type-strain genomes for metagenomic binning, comparative biology and taxonomic classification.</title>
        <authorList>
            <person name="Goeker M."/>
        </authorList>
    </citation>
    <scope>NUCLEOTIDE SEQUENCE [LARGE SCALE GENOMIC DNA]</scope>
    <source>
        <strain evidence="9 10">DSM 16419</strain>
    </source>
</reference>
<feature type="transmembrane region" description="Helical" evidence="8">
    <location>
        <begin position="67"/>
        <end position="90"/>
    </location>
</feature>
<keyword evidence="10" id="KW-1185">Reference proteome</keyword>
<keyword evidence="3" id="KW-0813">Transport</keyword>
<dbReference type="InterPro" id="IPR002549">
    <property type="entry name" value="AI-2E-like"/>
</dbReference>
<evidence type="ECO:0000256" key="7">
    <source>
        <dbReference type="ARBA" id="ARBA00023136"/>
    </source>
</evidence>
<keyword evidence="6 8" id="KW-1133">Transmembrane helix</keyword>
<feature type="transmembrane region" description="Helical" evidence="8">
    <location>
        <begin position="311"/>
        <end position="338"/>
    </location>
</feature>
<evidence type="ECO:0000256" key="5">
    <source>
        <dbReference type="ARBA" id="ARBA00022692"/>
    </source>
</evidence>
<feature type="transmembrane region" description="Helical" evidence="8">
    <location>
        <begin position="155"/>
        <end position="177"/>
    </location>
</feature>
<dbReference type="EMBL" id="JAUSWB010000006">
    <property type="protein sequence ID" value="MDQ0429733.1"/>
    <property type="molecule type" value="Genomic_DNA"/>
</dbReference>
<comment type="caution">
    <text evidence="9">The sequence shown here is derived from an EMBL/GenBank/DDBJ whole genome shotgun (WGS) entry which is preliminary data.</text>
</comment>
<evidence type="ECO:0000313" key="10">
    <source>
        <dbReference type="Proteomes" id="UP001241988"/>
    </source>
</evidence>
<dbReference type="PANTHER" id="PTHR21716:SF53">
    <property type="entry name" value="PERMEASE PERM-RELATED"/>
    <property type="match status" value="1"/>
</dbReference>
<evidence type="ECO:0000313" key="9">
    <source>
        <dbReference type="EMBL" id="MDQ0429733.1"/>
    </source>
</evidence>
<protein>
    <submittedName>
        <fullName evidence="9">PurR-regulated permease PerM</fullName>
    </submittedName>
</protein>
<evidence type="ECO:0000256" key="6">
    <source>
        <dbReference type="ARBA" id="ARBA00022989"/>
    </source>
</evidence>
<dbReference type="RefSeq" id="WP_308787782.1">
    <property type="nucleotide sequence ID" value="NZ_JAUSWB010000006.1"/>
</dbReference>
<feature type="transmembrane region" description="Helical" evidence="8">
    <location>
        <begin position="7"/>
        <end position="24"/>
    </location>
</feature>
<keyword evidence="4" id="KW-1003">Cell membrane</keyword>